<dbReference type="EMBL" id="KL367622">
    <property type="protein sequence ID" value="KFD61454.1"/>
    <property type="molecule type" value="Genomic_DNA"/>
</dbReference>
<dbReference type="PANTHER" id="PTHR46060:SF1">
    <property type="entry name" value="MARINER MOS1 TRANSPOSASE-LIKE PROTEIN"/>
    <property type="match status" value="1"/>
</dbReference>
<dbReference type="EMBL" id="KL363304">
    <property type="protein sequence ID" value="KFD48085.1"/>
    <property type="molecule type" value="Genomic_DNA"/>
</dbReference>
<dbReference type="Proteomes" id="UP000030764">
    <property type="component" value="Unassembled WGS sequence"/>
</dbReference>
<name>A0A085MW58_9BILA</name>
<protein>
    <recommendedName>
        <fullName evidence="4">Mos1 transposase HTH domain-containing protein</fullName>
    </recommendedName>
</protein>
<dbReference type="InterPro" id="IPR036397">
    <property type="entry name" value="RNaseH_sf"/>
</dbReference>
<evidence type="ECO:0000313" key="2">
    <source>
        <dbReference type="EMBL" id="KFD61454.1"/>
    </source>
</evidence>
<dbReference type="Pfam" id="PF01359">
    <property type="entry name" value="Transposase_1"/>
    <property type="match status" value="1"/>
</dbReference>
<sequence length="128" mass="14541">MDLETEPKKEKTLGRPSTSDCILTKGKHRLKKLLLCVFWTQEGILHHGLLHHGCAVTADVYGMQFKNSAQTMQQNSRNLQRQRYLPVARFRVVSVTESSLEQLGRTELSHAPYSPDLAPADFQLIRPV</sequence>
<proteinExistence type="predicted"/>
<dbReference type="InterPro" id="IPR052709">
    <property type="entry name" value="Transposase-MT_Hybrid"/>
</dbReference>
<evidence type="ECO:0008006" key="4">
    <source>
        <dbReference type="Google" id="ProtNLM"/>
    </source>
</evidence>
<evidence type="ECO:0000313" key="1">
    <source>
        <dbReference type="EMBL" id="KFD48085.1"/>
    </source>
</evidence>
<dbReference type="Proteomes" id="UP000030758">
    <property type="component" value="Unassembled WGS sequence"/>
</dbReference>
<dbReference type="Gene3D" id="3.30.420.10">
    <property type="entry name" value="Ribonuclease H-like superfamily/Ribonuclease H"/>
    <property type="match status" value="1"/>
</dbReference>
<dbReference type="GO" id="GO:0003676">
    <property type="term" value="F:nucleic acid binding"/>
    <property type="evidence" value="ECO:0007669"/>
    <property type="project" value="InterPro"/>
</dbReference>
<organism evidence="2">
    <name type="scientific">Trichuris suis</name>
    <name type="common">pig whipworm</name>
    <dbReference type="NCBI Taxonomy" id="68888"/>
    <lineage>
        <taxon>Eukaryota</taxon>
        <taxon>Metazoa</taxon>
        <taxon>Ecdysozoa</taxon>
        <taxon>Nematoda</taxon>
        <taxon>Enoplea</taxon>
        <taxon>Dorylaimia</taxon>
        <taxon>Trichinellida</taxon>
        <taxon>Trichuridae</taxon>
        <taxon>Trichuris</taxon>
    </lineage>
</organism>
<dbReference type="AlphaFoldDB" id="A0A085MW58"/>
<dbReference type="PANTHER" id="PTHR46060">
    <property type="entry name" value="MARINER MOS1 TRANSPOSASE-LIKE PROTEIN"/>
    <property type="match status" value="1"/>
</dbReference>
<evidence type="ECO:0000313" key="3">
    <source>
        <dbReference type="Proteomes" id="UP000030764"/>
    </source>
</evidence>
<dbReference type="InterPro" id="IPR001888">
    <property type="entry name" value="Transposase_1"/>
</dbReference>
<keyword evidence="3" id="KW-1185">Reference proteome</keyword>
<gene>
    <name evidence="1" type="ORF">M513_11028</name>
    <name evidence="2" type="ORF">M514_11028</name>
</gene>
<accession>A0A085MW58</accession>
<reference evidence="2 3" key="1">
    <citation type="journal article" date="2014" name="Nat. Genet.">
        <title>Genome and transcriptome of the porcine whipworm Trichuris suis.</title>
        <authorList>
            <person name="Jex A.R."/>
            <person name="Nejsum P."/>
            <person name="Schwarz E.M."/>
            <person name="Hu L."/>
            <person name="Young N.D."/>
            <person name="Hall R.S."/>
            <person name="Korhonen P.K."/>
            <person name="Liao S."/>
            <person name="Thamsborg S."/>
            <person name="Xia J."/>
            <person name="Xu P."/>
            <person name="Wang S."/>
            <person name="Scheerlinck J.P."/>
            <person name="Hofmann A."/>
            <person name="Sternberg P.W."/>
            <person name="Wang J."/>
            <person name="Gasser R.B."/>
        </authorList>
    </citation>
    <scope>NUCLEOTIDE SEQUENCE [LARGE SCALE GENOMIC DNA]</scope>
    <source>
        <strain evidence="2">DCEP-RM93F</strain>
        <strain evidence="1">DCEP-RM93M</strain>
    </source>
</reference>